<dbReference type="Gene3D" id="2.60.40.1190">
    <property type="match status" value="1"/>
</dbReference>
<dbReference type="CDD" id="cd09620">
    <property type="entry name" value="CBM9_like_3"/>
    <property type="match status" value="1"/>
</dbReference>
<dbReference type="InParanoid" id="A0A1Y1VS05"/>
<dbReference type="AlphaFoldDB" id="A0A1Y1VS05"/>
<evidence type="ECO:0000256" key="1">
    <source>
        <dbReference type="SAM" id="SignalP"/>
    </source>
</evidence>
<name>A0A1Y1VS05_9FUNG</name>
<dbReference type="EMBL" id="MCFE01001241">
    <property type="protein sequence ID" value="ORX64070.1"/>
    <property type="molecule type" value="Genomic_DNA"/>
</dbReference>
<dbReference type="GO" id="GO:0030246">
    <property type="term" value="F:carbohydrate binding"/>
    <property type="evidence" value="ECO:0007669"/>
    <property type="project" value="InterPro"/>
</dbReference>
<keyword evidence="4" id="KW-1185">Reference proteome</keyword>
<dbReference type="GO" id="GO:0016052">
    <property type="term" value="P:carbohydrate catabolic process"/>
    <property type="evidence" value="ECO:0007669"/>
    <property type="project" value="InterPro"/>
</dbReference>
<dbReference type="GO" id="GO:0004553">
    <property type="term" value="F:hydrolase activity, hydrolyzing O-glycosyl compounds"/>
    <property type="evidence" value="ECO:0007669"/>
    <property type="project" value="InterPro"/>
</dbReference>
<dbReference type="STRING" id="1314790.A0A1Y1VS05"/>
<feature type="chain" id="PRO_5012010964" description="Carbohydrate-binding domain-containing protein" evidence="1">
    <location>
        <begin position="28"/>
        <end position="404"/>
    </location>
</feature>
<evidence type="ECO:0000313" key="4">
    <source>
        <dbReference type="Proteomes" id="UP000193498"/>
    </source>
</evidence>
<proteinExistence type="predicted"/>
<sequence>MKISKLFKNPLLLPLFIQLGNNLISYACECPLPTPKTYTSYRRSGTIEIDGKLDEEAWDRAPWTETFGNVFGEDEQFPRPPENIETKVKLIWDDQYLYVGALLLDPVIRALENEAVLGEVFDDNTFQLYLDHDRTNHNYKVIQMNPNGVYKSSIYNKPPSDDGYESWWDLGPDFEFKIYTHGEVNNKDWKPVEDGYWSVEMKIPLDRLSARVFDSLGIKKRAEETSAMPTYMGLNFLRTGFPPKGVVNIQAQSTTVQSTVSSFFLFGLGNFNTLFKRHEVGPKYQTSWSPLHSNDIHHPELWGQVMFRNTTNTYKPFVPDQSYPTRFALMQIYYGEKAYAATHDGVYTENYQDLDIDVQLVEDCIGPLKIRTSDDGVSYEASIRYRKQTGHIREDRYLHFTDNH</sequence>
<dbReference type="PROSITE" id="PS51257">
    <property type="entry name" value="PROKAR_LIPOPROTEIN"/>
    <property type="match status" value="1"/>
</dbReference>
<feature type="domain" description="Carbohydrate-binding" evidence="2">
    <location>
        <begin position="49"/>
        <end position="234"/>
    </location>
</feature>
<organism evidence="3 4">
    <name type="scientific">Basidiobolus meristosporus CBS 931.73</name>
    <dbReference type="NCBI Taxonomy" id="1314790"/>
    <lineage>
        <taxon>Eukaryota</taxon>
        <taxon>Fungi</taxon>
        <taxon>Fungi incertae sedis</taxon>
        <taxon>Zoopagomycota</taxon>
        <taxon>Entomophthoromycotina</taxon>
        <taxon>Basidiobolomycetes</taxon>
        <taxon>Basidiobolales</taxon>
        <taxon>Basidiobolaceae</taxon>
        <taxon>Basidiobolus</taxon>
    </lineage>
</organism>
<protein>
    <recommendedName>
        <fullName evidence="2">Carbohydrate-binding domain-containing protein</fullName>
    </recommendedName>
</protein>
<gene>
    <name evidence="3" type="ORF">K493DRAFT_368739</name>
</gene>
<dbReference type="Proteomes" id="UP000193498">
    <property type="component" value="Unassembled WGS sequence"/>
</dbReference>
<comment type="caution">
    <text evidence="3">The sequence shown here is derived from an EMBL/GenBank/DDBJ whole genome shotgun (WGS) entry which is preliminary data.</text>
</comment>
<evidence type="ECO:0000313" key="3">
    <source>
        <dbReference type="EMBL" id="ORX64070.1"/>
    </source>
</evidence>
<dbReference type="OrthoDB" id="59288at2759"/>
<reference evidence="3 4" key="1">
    <citation type="submission" date="2016-07" db="EMBL/GenBank/DDBJ databases">
        <title>Pervasive Adenine N6-methylation of Active Genes in Fungi.</title>
        <authorList>
            <consortium name="DOE Joint Genome Institute"/>
            <person name="Mondo S.J."/>
            <person name="Dannebaum R.O."/>
            <person name="Kuo R.C."/>
            <person name="Labutti K."/>
            <person name="Haridas S."/>
            <person name="Kuo A."/>
            <person name="Salamov A."/>
            <person name="Ahrendt S.R."/>
            <person name="Lipzen A."/>
            <person name="Sullivan W."/>
            <person name="Andreopoulos W.B."/>
            <person name="Clum A."/>
            <person name="Lindquist E."/>
            <person name="Daum C."/>
            <person name="Ramamoorthy G.K."/>
            <person name="Gryganskyi A."/>
            <person name="Culley D."/>
            <person name="Magnuson J.K."/>
            <person name="James T.Y."/>
            <person name="O'Malley M.A."/>
            <person name="Stajich J.E."/>
            <person name="Spatafora J.W."/>
            <person name="Visel A."/>
            <person name="Grigoriev I.V."/>
        </authorList>
    </citation>
    <scope>NUCLEOTIDE SEQUENCE [LARGE SCALE GENOMIC DNA]</scope>
    <source>
        <strain evidence="3 4">CBS 931.73</strain>
    </source>
</reference>
<accession>A0A1Y1VS05</accession>
<dbReference type="Pfam" id="PF06452">
    <property type="entry name" value="CBM9_1"/>
    <property type="match status" value="1"/>
</dbReference>
<feature type="signal peptide" evidence="1">
    <location>
        <begin position="1"/>
        <end position="27"/>
    </location>
</feature>
<dbReference type="SUPFAM" id="SSF49344">
    <property type="entry name" value="CBD9-like"/>
    <property type="match status" value="1"/>
</dbReference>
<keyword evidence="1" id="KW-0732">Signal</keyword>
<evidence type="ECO:0000259" key="2">
    <source>
        <dbReference type="Pfam" id="PF06452"/>
    </source>
</evidence>
<dbReference type="InterPro" id="IPR010502">
    <property type="entry name" value="Carb-bd_dom_fam9"/>
</dbReference>